<keyword evidence="2" id="KW-0732">Signal</keyword>
<dbReference type="InterPro" id="IPR043993">
    <property type="entry name" value="T4SS_pilin"/>
</dbReference>
<dbReference type="AlphaFoldDB" id="A0A1F7UMM8"/>
<evidence type="ECO:0000256" key="1">
    <source>
        <dbReference type="SAM" id="Phobius"/>
    </source>
</evidence>
<dbReference type="Pfam" id="PF18895">
    <property type="entry name" value="T4SS_pilin"/>
    <property type="match status" value="1"/>
</dbReference>
<keyword evidence="1" id="KW-0472">Membrane</keyword>
<feature type="signal peptide" evidence="2">
    <location>
        <begin position="1"/>
        <end position="21"/>
    </location>
</feature>
<evidence type="ECO:0000256" key="2">
    <source>
        <dbReference type="SAM" id="SignalP"/>
    </source>
</evidence>
<name>A0A1F7UMM8_9BACT</name>
<keyword evidence="1" id="KW-0812">Transmembrane</keyword>
<protein>
    <submittedName>
        <fullName evidence="3">Uncharacterized protein</fullName>
    </submittedName>
</protein>
<comment type="caution">
    <text evidence="3">The sequence shown here is derived from an EMBL/GenBank/DDBJ whole genome shotgun (WGS) entry which is preliminary data.</text>
</comment>
<organism evidence="3 4">
    <name type="scientific">Candidatus Uhrbacteria bacterium RIFCSPHIGHO2_12_FULL_60_25</name>
    <dbReference type="NCBI Taxonomy" id="1802399"/>
    <lineage>
        <taxon>Bacteria</taxon>
        <taxon>Candidatus Uhriibacteriota</taxon>
    </lineage>
</organism>
<feature type="transmembrane region" description="Helical" evidence="1">
    <location>
        <begin position="111"/>
        <end position="130"/>
    </location>
</feature>
<dbReference type="Proteomes" id="UP000176603">
    <property type="component" value="Unassembled WGS sequence"/>
</dbReference>
<sequence>MNTLRLSAVSLGIMLSFAPVANGLALAQGFTSQGTGLEDAANTAGYDVGAVSGCKNEPGGCIPKIIGNVISALLGIFGALFLVLIMWGGLQFMFAQGDTAKVKAARQTLQNAILGLLIVAASYAIANFVLTTVGGATSGGGVETPAP</sequence>
<keyword evidence="1" id="KW-1133">Transmembrane helix</keyword>
<feature type="chain" id="PRO_5009533084" evidence="2">
    <location>
        <begin position="22"/>
        <end position="147"/>
    </location>
</feature>
<accession>A0A1F7UMM8</accession>
<reference evidence="3 4" key="1">
    <citation type="journal article" date="2016" name="Nat. Commun.">
        <title>Thousands of microbial genomes shed light on interconnected biogeochemical processes in an aquifer system.</title>
        <authorList>
            <person name="Anantharaman K."/>
            <person name="Brown C.T."/>
            <person name="Hug L.A."/>
            <person name="Sharon I."/>
            <person name="Castelle C.J."/>
            <person name="Probst A.J."/>
            <person name="Thomas B.C."/>
            <person name="Singh A."/>
            <person name="Wilkins M.J."/>
            <person name="Karaoz U."/>
            <person name="Brodie E.L."/>
            <person name="Williams K.H."/>
            <person name="Hubbard S.S."/>
            <person name="Banfield J.F."/>
        </authorList>
    </citation>
    <scope>NUCLEOTIDE SEQUENCE [LARGE SCALE GENOMIC DNA]</scope>
</reference>
<dbReference type="STRING" id="1802399.A3E39_03370"/>
<proteinExistence type="predicted"/>
<feature type="transmembrane region" description="Helical" evidence="1">
    <location>
        <begin position="65"/>
        <end position="90"/>
    </location>
</feature>
<gene>
    <name evidence="3" type="ORF">A3E39_03370</name>
</gene>
<evidence type="ECO:0000313" key="4">
    <source>
        <dbReference type="Proteomes" id="UP000176603"/>
    </source>
</evidence>
<evidence type="ECO:0000313" key="3">
    <source>
        <dbReference type="EMBL" id="OGL79551.1"/>
    </source>
</evidence>
<dbReference type="EMBL" id="MGEH01000006">
    <property type="protein sequence ID" value="OGL79551.1"/>
    <property type="molecule type" value="Genomic_DNA"/>
</dbReference>